<dbReference type="AlphaFoldDB" id="A0A377FR59"/>
<name>A0A377FR59_9BACL</name>
<evidence type="ECO:0000313" key="1">
    <source>
        <dbReference type="EMBL" id="STO06956.1"/>
    </source>
</evidence>
<proteinExistence type="predicted"/>
<protein>
    <submittedName>
        <fullName evidence="1">Uncharacterized protein</fullName>
    </submittedName>
</protein>
<dbReference type="RefSeq" id="WP_231557568.1">
    <property type="nucleotide sequence ID" value="NZ_UGGP01000001.1"/>
</dbReference>
<sequence>MTTYVMLGILALVLFISMVFAAKALPNLKNVLYNRGSLFGADSATVTCPNCKKTFRRSGGNTQTCPHCYTSF</sequence>
<dbReference type="EMBL" id="UGGP01000001">
    <property type="protein sequence ID" value="STO06956.1"/>
    <property type="molecule type" value="Genomic_DNA"/>
</dbReference>
<dbReference type="Proteomes" id="UP000254060">
    <property type="component" value="Unassembled WGS sequence"/>
</dbReference>
<gene>
    <name evidence="1" type="ORF">NCTC13163_00297</name>
</gene>
<accession>A0A377FR59</accession>
<reference evidence="1 2" key="1">
    <citation type="submission" date="2018-06" db="EMBL/GenBank/DDBJ databases">
        <authorList>
            <consortium name="Pathogen Informatics"/>
            <person name="Doyle S."/>
        </authorList>
    </citation>
    <scope>NUCLEOTIDE SEQUENCE [LARGE SCALE GENOMIC DNA]</scope>
    <source>
        <strain evidence="1 2">NCTC13163</strain>
    </source>
</reference>
<organism evidence="1 2">
    <name type="scientific">Exiguobacterium aurantiacum</name>
    <dbReference type="NCBI Taxonomy" id="33987"/>
    <lineage>
        <taxon>Bacteria</taxon>
        <taxon>Bacillati</taxon>
        <taxon>Bacillota</taxon>
        <taxon>Bacilli</taxon>
        <taxon>Bacillales</taxon>
        <taxon>Bacillales Family XII. Incertae Sedis</taxon>
        <taxon>Exiguobacterium</taxon>
    </lineage>
</organism>
<dbReference type="STRING" id="1397694.GCA_000702585_00816"/>
<evidence type="ECO:0000313" key="2">
    <source>
        <dbReference type="Proteomes" id="UP000254060"/>
    </source>
</evidence>